<reference evidence="2 3" key="2">
    <citation type="submission" date="2018-11" db="EMBL/GenBank/DDBJ databases">
        <authorList>
            <consortium name="Pathogen Informatics"/>
        </authorList>
    </citation>
    <scope>NUCLEOTIDE SEQUENCE [LARGE SCALE GENOMIC DNA]</scope>
</reference>
<reference evidence="4" key="1">
    <citation type="submission" date="2017-02" db="UniProtKB">
        <authorList>
            <consortium name="WormBaseParasite"/>
        </authorList>
    </citation>
    <scope>IDENTIFICATION</scope>
</reference>
<feature type="region of interest" description="Disordered" evidence="1">
    <location>
        <begin position="1"/>
        <end position="30"/>
    </location>
</feature>
<gene>
    <name evidence="2" type="ORF">HNAJ_LOCUS13097</name>
</gene>
<dbReference type="AlphaFoldDB" id="A0A0R3TZ24"/>
<feature type="compositionally biased region" description="Basic and acidic residues" evidence="1">
    <location>
        <begin position="1"/>
        <end position="12"/>
    </location>
</feature>
<accession>A0A0R3TZ24</accession>
<dbReference type="OrthoDB" id="6238737at2759"/>
<proteinExistence type="predicted"/>
<sequence length="266" mass="29205">MCNEIKARRENSRPGATNLKLNKGETVNSGTLRHNQGEIVDSGTLRHTRLARIEAVAEFRLPTPIFRLSSSTEPTPKSSDISLSNPFDDEYACGVRSGELARDPLTLARFLASRAVAYGRHFLVIDKPANLSVYGHALSASPLISGATSQSRPLSIYECLPHLRDLLSESNPFSLTDPSDTRHPVSVLVAGKGNKVSKRSFSDAWTPPSEIFIVEPLPAAYSGLILLATSKGYADFARSFYRDATKNTVSFLFGRAIIDNFQVYMR</sequence>
<protein>
    <submittedName>
        <fullName evidence="2 4">Uncharacterized protein</fullName>
    </submittedName>
</protein>
<evidence type="ECO:0000256" key="1">
    <source>
        <dbReference type="SAM" id="MobiDB-lite"/>
    </source>
</evidence>
<keyword evidence="3" id="KW-1185">Reference proteome</keyword>
<organism evidence="4">
    <name type="scientific">Rodentolepis nana</name>
    <name type="common">Dwarf tapeworm</name>
    <name type="synonym">Hymenolepis nana</name>
    <dbReference type="NCBI Taxonomy" id="102285"/>
    <lineage>
        <taxon>Eukaryota</taxon>
        <taxon>Metazoa</taxon>
        <taxon>Spiralia</taxon>
        <taxon>Lophotrochozoa</taxon>
        <taxon>Platyhelminthes</taxon>
        <taxon>Cestoda</taxon>
        <taxon>Eucestoda</taxon>
        <taxon>Cyclophyllidea</taxon>
        <taxon>Hymenolepididae</taxon>
        <taxon>Rodentolepis</taxon>
    </lineage>
</organism>
<name>A0A0R3TZ24_RODNA</name>
<dbReference type="Proteomes" id="UP000278807">
    <property type="component" value="Unassembled WGS sequence"/>
</dbReference>
<dbReference type="EMBL" id="UZAE01014989">
    <property type="protein sequence ID" value="VDO14938.1"/>
    <property type="molecule type" value="Genomic_DNA"/>
</dbReference>
<evidence type="ECO:0000313" key="2">
    <source>
        <dbReference type="EMBL" id="VDO14938.1"/>
    </source>
</evidence>
<evidence type="ECO:0000313" key="4">
    <source>
        <dbReference type="WBParaSite" id="HNAJ_0001312301-mRNA-1"/>
    </source>
</evidence>
<dbReference type="WBParaSite" id="HNAJ_0001312301-mRNA-1">
    <property type="protein sequence ID" value="HNAJ_0001312301-mRNA-1"/>
    <property type="gene ID" value="HNAJ_0001312301"/>
</dbReference>
<evidence type="ECO:0000313" key="3">
    <source>
        <dbReference type="Proteomes" id="UP000278807"/>
    </source>
</evidence>